<dbReference type="EMBL" id="JAWRVE010000107">
    <property type="protein sequence ID" value="KAL1858151.1"/>
    <property type="molecule type" value="Genomic_DNA"/>
</dbReference>
<gene>
    <name evidence="2" type="ORF">Daus18300_010032</name>
</gene>
<proteinExistence type="predicted"/>
<organism evidence="2 3">
    <name type="scientific">Diaporthe australafricana</name>
    <dbReference type="NCBI Taxonomy" id="127596"/>
    <lineage>
        <taxon>Eukaryota</taxon>
        <taxon>Fungi</taxon>
        <taxon>Dikarya</taxon>
        <taxon>Ascomycota</taxon>
        <taxon>Pezizomycotina</taxon>
        <taxon>Sordariomycetes</taxon>
        <taxon>Sordariomycetidae</taxon>
        <taxon>Diaporthales</taxon>
        <taxon>Diaporthaceae</taxon>
        <taxon>Diaporthe</taxon>
    </lineage>
</organism>
<feature type="region of interest" description="Disordered" evidence="1">
    <location>
        <begin position="1"/>
        <end position="64"/>
    </location>
</feature>
<evidence type="ECO:0000256" key="1">
    <source>
        <dbReference type="SAM" id="MobiDB-lite"/>
    </source>
</evidence>
<dbReference type="Proteomes" id="UP001583177">
    <property type="component" value="Unassembled WGS sequence"/>
</dbReference>
<name>A0ABR3WBV9_9PEZI</name>
<keyword evidence="3" id="KW-1185">Reference proteome</keyword>
<feature type="compositionally biased region" description="Acidic residues" evidence="1">
    <location>
        <begin position="176"/>
        <end position="189"/>
    </location>
</feature>
<comment type="caution">
    <text evidence="2">The sequence shown here is derived from an EMBL/GenBank/DDBJ whole genome shotgun (WGS) entry which is preliminary data.</text>
</comment>
<sequence>MEPEDRSMDEGLPQEDDAQKSRSPTPSPPTKSVGDRNRSQNSESSCSDSDDNTSFLHEKNTSMEENDELAYDKLVESINNLILKSSCYPQDRDVPVERYVHSLLEKVLNHQKPMPVPMPVSQILCFPIRTLPVQNSEGQCDAGESDTRARDQSKSNGRKKRKSNEPPGNSRNRNDQDEDDSCDSQEEDDSNAHQKGKKPKLEKNDENLSCPFRKRNPTRFNVRDHVRNSVDLEDPEDGITKEVLRDLTARTNGDKIDSWESVWTRLFPNDTVPKRDHEPPVELDEVEEHYYNVDSVHQFVQRKTENGQSASSEGHDIPQARTNISTNLSTNLSTILSTILNHSTSLNLSSNLSRNLSSSLNTKPMPNRCLLWFFTINPKELSQMNGHRIRTIP</sequence>
<evidence type="ECO:0000313" key="3">
    <source>
        <dbReference type="Proteomes" id="UP001583177"/>
    </source>
</evidence>
<protein>
    <submittedName>
        <fullName evidence="2">Uncharacterized protein</fullName>
    </submittedName>
</protein>
<evidence type="ECO:0000313" key="2">
    <source>
        <dbReference type="EMBL" id="KAL1858151.1"/>
    </source>
</evidence>
<accession>A0ABR3WBV9</accession>
<feature type="region of interest" description="Disordered" evidence="1">
    <location>
        <begin position="136"/>
        <end position="216"/>
    </location>
</feature>
<reference evidence="2 3" key="1">
    <citation type="journal article" date="2024" name="IMA Fungus">
        <title>IMA Genome - F19 : A genome assembly and annotation guide to empower mycologists, including annotated draft genome sequences of Ceratocystis pirilliformis, Diaporthe australafricana, Fusarium ophioides, Paecilomyces lecythidis, and Sporothrix stenoceras.</title>
        <authorList>
            <person name="Aylward J."/>
            <person name="Wilson A.M."/>
            <person name="Visagie C.M."/>
            <person name="Spraker J."/>
            <person name="Barnes I."/>
            <person name="Buitendag C."/>
            <person name="Ceriani C."/>
            <person name="Del Mar Angel L."/>
            <person name="du Plessis D."/>
            <person name="Fuchs T."/>
            <person name="Gasser K."/>
            <person name="Kramer D."/>
            <person name="Li W."/>
            <person name="Munsamy K."/>
            <person name="Piso A."/>
            <person name="Price J.L."/>
            <person name="Sonnekus B."/>
            <person name="Thomas C."/>
            <person name="van der Nest A."/>
            <person name="van Dijk A."/>
            <person name="van Heerden A."/>
            <person name="van Vuuren N."/>
            <person name="Yilmaz N."/>
            <person name="Duong T.A."/>
            <person name="van der Merwe N.A."/>
            <person name="Wingfield M.J."/>
            <person name="Wingfield B.D."/>
        </authorList>
    </citation>
    <scope>NUCLEOTIDE SEQUENCE [LARGE SCALE GENOMIC DNA]</scope>
    <source>
        <strain evidence="2 3">CMW 18300</strain>
    </source>
</reference>